<evidence type="ECO:0000313" key="6">
    <source>
        <dbReference type="EMBL" id="SEQ59009.1"/>
    </source>
</evidence>
<dbReference type="InterPro" id="IPR051648">
    <property type="entry name" value="CWI-Assembly_Regulator"/>
</dbReference>
<dbReference type="OrthoDB" id="5507063at2"/>
<protein>
    <submittedName>
        <fullName evidence="6">Por secretion system C-terminal sorting domain-containing protein</fullName>
    </submittedName>
</protein>
<evidence type="ECO:0000256" key="4">
    <source>
        <dbReference type="ARBA" id="ARBA00022729"/>
    </source>
</evidence>
<proteinExistence type="predicted"/>
<keyword evidence="7" id="KW-1185">Reference proteome</keyword>
<sequence length="478" mass="52358">MIRFLLFLVLLFLGLLVEGQTVVCNNAANSLNTQADVDALGALNCTEINGRLGIYGSDITDLTPLSSITSCLDLVVANSSLTTLDGLENVEATLIEIRDNDLLTDIDAVLGNDTLVALRILRNDNLTTINWPNLKFIDPQINGDFHIIPGNGLSSVSFPNLERVEGRFILEESRDQGVTYDFSSLRAVRDLTIEDSNLSDLSAFPSLEEVDDFNLLNTNIPTLSGLSSLTTINRDLVILRDEGLTNLDGMPNLVSVGRVIVGNNANLTSCAISAICDLIEDGGSSSIGNNGPGCNSVAEVEAACLTALPVTWQSFTARAVDKGVQLRWSTTQEENNTGYTVEHSLDGIAFQPTQHLRPRPQNAGGIHEYDWWHPNRVGGTHYYRIRQEDYDGEVSYSEVREIRLVEEVAFEVYPTVVRDLLTIRSAYEQTTVRIRSMNGQVLLTQRLNAGVHQLSLHTLAAGMYLVDDGVGGVHRVIR</sequence>
<evidence type="ECO:0000256" key="5">
    <source>
        <dbReference type="ARBA" id="ARBA00023180"/>
    </source>
</evidence>
<evidence type="ECO:0000313" key="7">
    <source>
        <dbReference type="Proteomes" id="UP000199021"/>
    </source>
</evidence>
<name>A0A1H9H9F3_9BACT</name>
<keyword evidence="5" id="KW-0325">Glycoprotein</keyword>
<keyword evidence="4" id="KW-0732">Signal</keyword>
<dbReference type="AlphaFoldDB" id="A0A1H9H9F3"/>
<evidence type="ECO:0000256" key="2">
    <source>
        <dbReference type="ARBA" id="ARBA00022512"/>
    </source>
</evidence>
<organism evidence="6 7">
    <name type="scientific">Neolewinella agarilytica</name>
    <dbReference type="NCBI Taxonomy" id="478744"/>
    <lineage>
        <taxon>Bacteria</taxon>
        <taxon>Pseudomonadati</taxon>
        <taxon>Bacteroidota</taxon>
        <taxon>Saprospiria</taxon>
        <taxon>Saprospirales</taxon>
        <taxon>Lewinellaceae</taxon>
        <taxon>Neolewinella</taxon>
    </lineage>
</organism>
<accession>A0A1H9H9F3</accession>
<dbReference type="SUPFAM" id="SSF52058">
    <property type="entry name" value="L domain-like"/>
    <property type="match status" value="2"/>
</dbReference>
<keyword evidence="2" id="KW-0134">Cell wall</keyword>
<evidence type="ECO:0000256" key="1">
    <source>
        <dbReference type="ARBA" id="ARBA00004191"/>
    </source>
</evidence>
<dbReference type="STRING" id="478744.SAMN05444359_11271"/>
<evidence type="ECO:0000256" key="3">
    <source>
        <dbReference type="ARBA" id="ARBA00022525"/>
    </source>
</evidence>
<dbReference type="Gene3D" id="3.80.20.20">
    <property type="entry name" value="Receptor L-domain"/>
    <property type="match status" value="2"/>
</dbReference>
<dbReference type="PANTHER" id="PTHR31018:SF3">
    <property type="entry name" value="RECEPTOR PROTEIN-TYROSINE KINASE"/>
    <property type="match status" value="1"/>
</dbReference>
<gene>
    <name evidence="6" type="ORF">SAMN05444359_11271</name>
</gene>
<dbReference type="EMBL" id="FOFB01000012">
    <property type="protein sequence ID" value="SEQ59009.1"/>
    <property type="molecule type" value="Genomic_DNA"/>
</dbReference>
<dbReference type="RefSeq" id="WP_090168802.1">
    <property type="nucleotide sequence ID" value="NZ_FOFB01000012.1"/>
</dbReference>
<keyword evidence="3" id="KW-0964">Secreted</keyword>
<dbReference type="GO" id="GO:0030313">
    <property type="term" value="C:cell envelope"/>
    <property type="evidence" value="ECO:0007669"/>
    <property type="project" value="UniProtKB-SubCell"/>
</dbReference>
<dbReference type="PANTHER" id="PTHR31018">
    <property type="entry name" value="SPORULATION-SPECIFIC PROTEIN-RELATED"/>
    <property type="match status" value="1"/>
</dbReference>
<dbReference type="InterPro" id="IPR036941">
    <property type="entry name" value="Rcpt_L-dom_sf"/>
</dbReference>
<dbReference type="InParanoid" id="A0A1H9H9F3"/>
<reference evidence="7" key="1">
    <citation type="submission" date="2016-10" db="EMBL/GenBank/DDBJ databases">
        <authorList>
            <person name="Varghese N."/>
            <person name="Submissions S."/>
        </authorList>
    </citation>
    <scope>NUCLEOTIDE SEQUENCE [LARGE SCALE GENOMIC DNA]</scope>
    <source>
        <strain evidence="7">DSM 24740</strain>
    </source>
</reference>
<comment type="subcellular location">
    <subcellularLocation>
        <location evidence="1">Secreted</location>
        <location evidence="1">Cell wall</location>
    </subcellularLocation>
</comment>
<dbReference type="Proteomes" id="UP000199021">
    <property type="component" value="Unassembled WGS sequence"/>
</dbReference>